<dbReference type="Proteomes" id="UP000318297">
    <property type="component" value="Unassembled WGS sequence"/>
</dbReference>
<proteinExistence type="predicted"/>
<dbReference type="Pfam" id="PF13367">
    <property type="entry name" value="PrsW-protease"/>
    <property type="match status" value="1"/>
</dbReference>
<organism evidence="2 3">
    <name type="scientific">Rudaeicoccus suwonensis</name>
    <dbReference type="NCBI Taxonomy" id="657409"/>
    <lineage>
        <taxon>Bacteria</taxon>
        <taxon>Bacillati</taxon>
        <taxon>Actinomycetota</taxon>
        <taxon>Actinomycetes</taxon>
        <taxon>Micrococcales</taxon>
        <taxon>Dermacoccaceae</taxon>
        <taxon>Rudaeicoccus</taxon>
    </lineage>
</organism>
<name>A0A561DWT2_9MICO</name>
<feature type="transmembrane region" description="Helical" evidence="1">
    <location>
        <begin position="32"/>
        <end position="52"/>
    </location>
</feature>
<feature type="transmembrane region" description="Helical" evidence="1">
    <location>
        <begin position="239"/>
        <end position="258"/>
    </location>
</feature>
<dbReference type="OrthoDB" id="9785431at2"/>
<keyword evidence="1" id="KW-0812">Transmembrane</keyword>
<dbReference type="GO" id="GO:0008233">
    <property type="term" value="F:peptidase activity"/>
    <property type="evidence" value="ECO:0007669"/>
    <property type="project" value="InterPro"/>
</dbReference>
<feature type="transmembrane region" description="Helical" evidence="1">
    <location>
        <begin position="165"/>
        <end position="189"/>
    </location>
</feature>
<keyword evidence="3" id="KW-1185">Reference proteome</keyword>
<evidence type="ECO:0000313" key="2">
    <source>
        <dbReference type="EMBL" id="TWE07831.1"/>
    </source>
</evidence>
<feature type="transmembrane region" description="Helical" evidence="1">
    <location>
        <begin position="209"/>
        <end position="232"/>
    </location>
</feature>
<sequence length="401" mass="44220">MSSVEPAPSGSHRGRGVLLVPRADRRPVLRKWLFIALGIVFFGCGGVAMLLITGSRSGVTATVFGFVLSLVVVGIVVPVFLWLDRFEREPTWMLICAFAWGACIATLGAVVLNDVGSYLFDPTHTQNTGAAVFVAPVVEESMKALGPLLLLLWRRREVDGIVDGMVYAGLSAAGFAAVEDIVYLAGGYADSGDRGLFSTFLVRVVMSPFAHPMFTICTGIGIGVAVTTARWWLRIGAPVVGWSAAVGLHFLWNVGAVLSQRGWLIFYIALQLPLFVGFMTLIVLARRHEGRMIGIHLGTYVDRGLLTPQEVQMLASVRERRYAEAWAERHGGKQAQREMREFQEAGSELAMIQARLHRGQHDRRTVQTELQLLALVGERRTQFLDTALYRYYVDRAEQAGR</sequence>
<comment type="caution">
    <text evidence="2">The sequence shown here is derived from an EMBL/GenBank/DDBJ whole genome shotgun (WGS) entry which is preliminary data.</text>
</comment>
<accession>A0A561DWT2</accession>
<dbReference type="AlphaFoldDB" id="A0A561DWT2"/>
<feature type="transmembrane region" description="Helical" evidence="1">
    <location>
        <begin position="92"/>
        <end position="112"/>
    </location>
</feature>
<gene>
    <name evidence="2" type="ORF">BKA23_3195</name>
</gene>
<keyword evidence="1" id="KW-0472">Membrane</keyword>
<evidence type="ECO:0000313" key="3">
    <source>
        <dbReference type="Proteomes" id="UP000318297"/>
    </source>
</evidence>
<feature type="transmembrane region" description="Helical" evidence="1">
    <location>
        <begin position="58"/>
        <end position="83"/>
    </location>
</feature>
<reference evidence="2 3" key="1">
    <citation type="submission" date="2019-06" db="EMBL/GenBank/DDBJ databases">
        <title>Sequencing the genomes of 1000 actinobacteria strains.</title>
        <authorList>
            <person name="Klenk H.-P."/>
        </authorList>
    </citation>
    <scope>NUCLEOTIDE SEQUENCE [LARGE SCALE GENOMIC DNA]</scope>
    <source>
        <strain evidence="2 3">DSM 19560</strain>
    </source>
</reference>
<protein>
    <submittedName>
        <fullName evidence="2">RsiW-degrading membrane proteinase PrsW (M82 family)</fullName>
    </submittedName>
</protein>
<dbReference type="EMBL" id="VIVQ01000004">
    <property type="protein sequence ID" value="TWE07831.1"/>
    <property type="molecule type" value="Genomic_DNA"/>
</dbReference>
<evidence type="ECO:0000256" key="1">
    <source>
        <dbReference type="SAM" id="Phobius"/>
    </source>
</evidence>
<dbReference type="PANTHER" id="PTHR36844">
    <property type="entry name" value="PROTEASE PRSW"/>
    <property type="match status" value="1"/>
</dbReference>
<dbReference type="InterPro" id="IPR026898">
    <property type="entry name" value="PrsW"/>
</dbReference>
<feature type="transmembrane region" description="Helical" evidence="1">
    <location>
        <begin position="132"/>
        <end position="153"/>
    </location>
</feature>
<feature type="transmembrane region" description="Helical" evidence="1">
    <location>
        <begin position="264"/>
        <end position="285"/>
    </location>
</feature>
<keyword evidence="1" id="KW-1133">Transmembrane helix</keyword>
<dbReference type="PANTHER" id="PTHR36844:SF1">
    <property type="entry name" value="PROTEASE PRSW"/>
    <property type="match status" value="1"/>
</dbReference>